<feature type="domain" description="Histidine kinase" evidence="10">
    <location>
        <begin position="358"/>
        <end position="577"/>
    </location>
</feature>
<evidence type="ECO:0000313" key="13">
    <source>
        <dbReference type="Proteomes" id="UP000198736"/>
    </source>
</evidence>
<dbReference type="PRINTS" id="PR00344">
    <property type="entry name" value="BCTRLSENSOR"/>
</dbReference>
<accession>A0A0S4L9Z1</accession>
<feature type="domain" description="HAMP" evidence="11">
    <location>
        <begin position="266"/>
        <end position="318"/>
    </location>
</feature>
<dbReference type="PROSITE" id="PS50109">
    <property type="entry name" value="HIS_KIN"/>
    <property type="match status" value="1"/>
</dbReference>
<keyword evidence="9" id="KW-0812">Transmembrane</keyword>
<dbReference type="InterPro" id="IPR036097">
    <property type="entry name" value="HisK_dim/P_sf"/>
</dbReference>
<keyword evidence="7" id="KW-0902">Two-component regulatory system</keyword>
<feature type="transmembrane region" description="Helical" evidence="9">
    <location>
        <begin position="20"/>
        <end position="40"/>
    </location>
</feature>
<evidence type="ECO:0000256" key="3">
    <source>
        <dbReference type="ARBA" id="ARBA00012438"/>
    </source>
</evidence>
<dbReference type="SMART" id="SM00387">
    <property type="entry name" value="HATPase_c"/>
    <property type="match status" value="1"/>
</dbReference>
<comment type="subcellular location">
    <subcellularLocation>
        <location evidence="2">Membrane</location>
    </subcellularLocation>
</comment>
<keyword evidence="8" id="KW-0175">Coiled coil</keyword>
<dbReference type="EMBL" id="CZPZ01000003">
    <property type="protein sequence ID" value="CUS32699.1"/>
    <property type="molecule type" value="Genomic_DNA"/>
</dbReference>
<evidence type="ECO:0000256" key="8">
    <source>
        <dbReference type="SAM" id="Coils"/>
    </source>
</evidence>
<evidence type="ECO:0000256" key="9">
    <source>
        <dbReference type="SAM" id="Phobius"/>
    </source>
</evidence>
<sequence>MFEVLTPRRSLFSFALRTKLVLSMSVILVVACLVLGWLFIHQQVRSVAEGLRQSGTLLAQHLAHMGRLSLVAGDTQRLSHLVQEILAVDPVAYAAVLSSGGELQTGFGKGMWAEQFSVQPSGRRQFSLTSVTWPPRLHTDSDAPLISAVQLKDDRPLLRHNIEFTLEELLSVAGGFELPIVYDIIVRVPQRPFMTPRDPALSLTLDERGDGPLAGEIQRALAPALVQVGLSTSRLQHVLRQLLWQAAAITISIMAAGLLMALLLARRITTPLRELTQAATQLTAGETVPPVAGRTGDEIGTLTGVFNAMAMTLQAREHELRELTHTLEDRIVTRTQELVAANAKLQELDRRKSFFVSTASHELRTPLTSMKVHLANVQDGIDGTVTDDQRRSLARVEANLSRLQKLIDELLDLSTIEMGQASLRPEPVALGNVIAKAVEDLHPLASERRVSIVISLPSDLPSVSGDPNKLHQIILNLIHNAIKFSPPHSTVDVEIASRRGREIQISVRDVGPGLAPEEIEKVFQPFYRAAATPKQAKGAGLGLTIAKLLVELHHSRLEVETTLGKGSCFYFTLQPAVSKQELPLLQYAPIAHAPGA</sequence>
<dbReference type="CDD" id="cd00075">
    <property type="entry name" value="HATPase"/>
    <property type="match status" value="1"/>
</dbReference>
<dbReference type="SUPFAM" id="SSF158472">
    <property type="entry name" value="HAMP domain-like"/>
    <property type="match status" value="1"/>
</dbReference>
<dbReference type="Pfam" id="PF02518">
    <property type="entry name" value="HATPase_c"/>
    <property type="match status" value="1"/>
</dbReference>
<dbReference type="SUPFAM" id="SSF47384">
    <property type="entry name" value="Homodimeric domain of signal transducing histidine kinase"/>
    <property type="match status" value="1"/>
</dbReference>
<gene>
    <name evidence="12" type="ORF">COMA2_110047</name>
</gene>
<dbReference type="Pfam" id="PF00672">
    <property type="entry name" value="HAMP"/>
    <property type="match status" value="1"/>
</dbReference>
<dbReference type="PANTHER" id="PTHR43711">
    <property type="entry name" value="TWO-COMPONENT HISTIDINE KINASE"/>
    <property type="match status" value="1"/>
</dbReference>
<protein>
    <recommendedName>
        <fullName evidence="3">histidine kinase</fullName>
        <ecNumber evidence="3">2.7.13.3</ecNumber>
    </recommendedName>
</protein>
<dbReference type="Gene3D" id="3.30.565.10">
    <property type="entry name" value="Histidine kinase-like ATPase, C-terminal domain"/>
    <property type="match status" value="1"/>
</dbReference>
<evidence type="ECO:0000256" key="7">
    <source>
        <dbReference type="ARBA" id="ARBA00023012"/>
    </source>
</evidence>
<comment type="catalytic activity">
    <reaction evidence="1">
        <text>ATP + protein L-histidine = ADP + protein N-phospho-L-histidine.</text>
        <dbReference type="EC" id="2.7.13.3"/>
    </reaction>
</comment>
<dbReference type="GO" id="GO:0016020">
    <property type="term" value="C:membrane"/>
    <property type="evidence" value="ECO:0007669"/>
    <property type="project" value="UniProtKB-SubCell"/>
</dbReference>
<dbReference type="SUPFAM" id="SSF55874">
    <property type="entry name" value="ATPase domain of HSP90 chaperone/DNA topoisomerase II/histidine kinase"/>
    <property type="match status" value="1"/>
</dbReference>
<dbReference type="PANTHER" id="PTHR43711:SF1">
    <property type="entry name" value="HISTIDINE KINASE 1"/>
    <property type="match status" value="1"/>
</dbReference>
<keyword evidence="9" id="KW-0472">Membrane</keyword>
<keyword evidence="9" id="KW-1133">Transmembrane helix</keyword>
<dbReference type="CDD" id="cd00082">
    <property type="entry name" value="HisKA"/>
    <property type="match status" value="1"/>
</dbReference>
<dbReference type="InterPro" id="IPR003594">
    <property type="entry name" value="HATPase_dom"/>
</dbReference>
<evidence type="ECO:0000256" key="2">
    <source>
        <dbReference type="ARBA" id="ARBA00004370"/>
    </source>
</evidence>
<dbReference type="InterPro" id="IPR003661">
    <property type="entry name" value="HisK_dim/P_dom"/>
</dbReference>
<dbReference type="FunFam" id="3.30.565.10:FF:000006">
    <property type="entry name" value="Sensor histidine kinase WalK"/>
    <property type="match status" value="1"/>
</dbReference>
<evidence type="ECO:0000259" key="11">
    <source>
        <dbReference type="PROSITE" id="PS50885"/>
    </source>
</evidence>
<dbReference type="SMART" id="SM00388">
    <property type="entry name" value="HisKA"/>
    <property type="match status" value="1"/>
</dbReference>
<evidence type="ECO:0000256" key="1">
    <source>
        <dbReference type="ARBA" id="ARBA00000085"/>
    </source>
</evidence>
<keyword evidence="6 12" id="KW-0418">Kinase</keyword>
<dbReference type="Pfam" id="PF00512">
    <property type="entry name" value="HisKA"/>
    <property type="match status" value="1"/>
</dbReference>
<evidence type="ECO:0000256" key="6">
    <source>
        <dbReference type="ARBA" id="ARBA00022777"/>
    </source>
</evidence>
<dbReference type="EC" id="2.7.13.3" evidence="3"/>
<dbReference type="GO" id="GO:0000155">
    <property type="term" value="F:phosphorelay sensor kinase activity"/>
    <property type="evidence" value="ECO:0007669"/>
    <property type="project" value="InterPro"/>
</dbReference>
<dbReference type="InterPro" id="IPR005467">
    <property type="entry name" value="His_kinase_dom"/>
</dbReference>
<feature type="transmembrane region" description="Helical" evidence="9">
    <location>
        <begin position="242"/>
        <end position="265"/>
    </location>
</feature>
<evidence type="ECO:0000256" key="4">
    <source>
        <dbReference type="ARBA" id="ARBA00022553"/>
    </source>
</evidence>
<dbReference type="CDD" id="cd06225">
    <property type="entry name" value="HAMP"/>
    <property type="match status" value="1"/>
</dbReference>
<dbReference type="AlphaFoldDB" id="A0A0S4L9Z1"/>
<dbReference type="InterPro" id="IPR036890">
    <property type="entry name" value="HATPase_C_sf"/>
</dbReference>
<proteinExistence type="predicted"/>
<evidence type="ECO:0000256" key="5">
    <source>
        <dbReference type="ARBA" id="ARBA00022679"/>
    </source>
</evidence>
<keyword evidence="4" id="KW-0597">Phosphoprotein</keyword>
<name>A0A0S4L9Z1_9BACT</name>
<dbReference type="Gene3D" id="1.10.287.130">
    <property type="match status" value="1"/>
</dbReference>
<evidence type="ECO:0000313" key="12">
    <source>
        <dbReference type="EMBL" id="CUS32699.1"/>
    </source>
</evidence>
<dbReference type="SMART" id="SM00304">
    <property type="entry name" value="HAMP"/>
    <property type="match status" value="1"/>
</dbReference>
<dbReference type="InterPro" id="IPR004358">
    <property type="entry name" value="Sig_transdc_His_kin-like_C"/>
</dbReference>
<dbReference type="InterPro" id="IPR003660">
    <property type="entry name" value="HAMP_dom"/>
</dbReference>
<dbReference type="InterPro" id="IPR050736">
    <property type="entry name" value="Sensor_HK_Regulatory"/>
</dbReference>
<dbReference type="Proteomes" id="UP000198736">
    <property type="component" value="Unassembled WGS sequence"/>
</dbReference>
<dbReference type="Gene3D" id="6.10.340.10">
    <property type="match status" value="1"/>
</dbReference>
<dbReference type="STRING" id="1742973.COMA2_110047"/>
<keyword evidence="5 12" id="KW-0808">Transferase</keyword>
<evidence type="ECO:0000259" key="10">
    <source>
        <dbReference type="PROSITE" id="PS50109"/>
    </source>
</evidence>
<organism evidence="12 13">
    <name type="scientific">Candidatus Nitrospira nitrificans</name>
    <dbReference type="NCBI Taxonomy" id="1742973"/>
    <lineage>
        <taxon>Bacteria</taxon>
        <taxon>Pseudomonadati</taxon>
        <taxon>Nitrospirota</taxon>
        <taxon>Nitrospiria</taxon>
        <taxon>Nitrospirales</taxon>
        <taxon>Nitrospiraceae</taxon>
        <taxon>Nitrospira</taxon>
    </lineage>
</organism>
<dbReference type="PROSITE" id="PS50885">
    <property type="entry name" value="HAMP"/>
    <property type="match status" value="1"/>
</dbReference>
<reference evidence="13" key="1">
    <citation type="submission" date="2015-10" db="EMBL/GenBank/DDBJ databases">
        <authorList>
            <person name="Luecker S."/>
            <person name="Luecker S."/>
        </authorList>
    </citation>
    <scope>NUCLEOTIDE SEQUENCE [LARGE SCALE GENOMIC DNA]</scope>
</reference>
<dbReference type="RefSeq" id="WP_090894566.1">
    <property type="nucleotide sequence ID" value="NZ_CZPZ01000003.1"/>
</dbReference>
<feature type="coiled-coil region" evidence="8">
    <location>
        <begin position="386"/>
        <end position="413"/>
    </location>
</feature>
<dbReference type="OrthoDB" id="335833at2"/>
<keyword evidence="13" id="KW-1185">Reference proteome</keyword>